<comment type="subunit">
    <text evidence="12">Heterodimer of a large membrane-associated beta subunit and a small pyruvoyl-containing alpha subunit.</text>
</comment>
<comment type="catalytic activity">
    <reaction evidence="12">
        <text>a 1,2-diacyl-sn-glycero-3-phospho-L-serine + H(+) = a 1,2-diacyl-sn-glycero-3-phosphoethanolamine + CO2</text>
        <dbReference type="Rhea" id="RHEA:20828"/>
        <dbReference type="ChEBI" id="CHEBI:15378"/>
        <dbReference type="ChEBI" id="CHEBI:16526"/>
        <dbReference type="ChEBI" id="CHEBI:57262"/>
        <dbReference type="ChEBI" id="CHEBI:64612"/>
        <dbReference type="EC" id="4.1.1.65"/>
    </reaction>
</comment>
<keyword evidence="3 12" id="KW-0444">Lipid biosynthesis</keyword>
<feature type="site" description="Cleavage (non-hydrolytic); by autocatalysis" evidence="12">
    <location>
        <begin position="225"/>
        <end position="226"/>
    </location>
</feature>
<dbReference type="NCBIfam" id="TIGR00163">
    <property type="entry name" value="PS_decarb"/>
    <property type="match status" value="1"/>
</dbReference>
<keyword evidence="5 12" id="KW-0443">Lipid metabolism</keyword>
<feature type="active site" description="Charge relay system; for autoendoproteolytic cleavage activity" evidence="12">
    <location>
        <position position="226"/>
    </location>
</feature>
<dbReference type="NCBIfam" id="NF002853">
    <property type="entry name" value="PRK03140.1"/>
    <property type="match status" value="1"/>
</dbReference>
<comment type="caution">
    <text evidence="13">The sequence shown here is derived from an EMBL/GenBank/DDBJ whole genome shotgun (WGS) entry which is preliminary data.</text>
</comment>
<dbReference type="InterPro" id="IPR033177">
    <property type="entry name" value="PSD-B"/>
</dbReference>
<feature type="active site" description="Charge relay system; for autoendoproteolytic cleavage activity" evidence="12">
    <location>
        <position position="86"/>
    </location>
</feature>
<keyword evidence="10 12" id="KW-1208">Phospholipid metabolism</keyword>
<evidence type="ECO:0000256" key="5">
    <source>
        <dbReference type="ARBA" id="ARBA00023098"/>
    </source>
</evidence>
<sequence>MKKILLKYFVELTGNPISSNLLKTIAKSKLSKPLVRPFARIYDINQEEMEYPLYHYQSLNDFFTRRLKNTSRMTDTSPHTLVSPVDGILSDAGNVAKDRTFQIKGHTYKLDEIFGSESKAEVYNGGFFYIFYLSPAHYHHFHYPIDGSLLSRYALGEKSYPVNNLGLRYGDRPFATNYRIVSELSTDYGRLAMVKVGALNINSIVLANSQNHFKKGEELGYFTFGSTVIVFLERNDDFQPLSNIDSQVLVGQAIGKWMI</sequence>
<dbReference type="EMBL" id="BORP01000004">
    <property type="protein sequence ID" value="GIO27545.1"/>
    <property type="molecule type" value="Genomic_DNA"/>
</dbReference>
<comment type="similarity">
    <text evidence="12">Belongs to the phosphatidylserine decarboxylase family. PSD-B subfamily. Prokaryotic type I sub-subfamily.</text>
</comment>
<evidence type="ECO:0000313" key="14">
    <source>
        <dbReference type="Proteomes" id="UP000676917"/>
    </source>
</evidence>
<accession>A0A919XBC3</accession>
<evidence type="ECO:0000256" key="9">
    <source>
        <dbReference type="ARBA" id="ARBA00023239"/>
    </source>
</evidence>
<evidence type="ECO:0000256" key="7">
    <source>
        <dbReference type="ARBA" id="ARBA00023145"/>
    </source>
</evidence>
<evidence type="ECO:0000256" key="3">
    <source>
        <dbReference type="ARBA" id="ARBA00022516"/>
    </source>
</evidence>
<feature type="chain" id="PRO_5038194512" description="Phosphatidylserine decarboxylase alpha chain" evidence="12">
    <location>
        <begin position="226"/>
        <end position="259"/>
    </location>
</feature>
<keyword evidence="7 12" id="KW-0865">Zymogen</keyword>
<evidence type="ECO:0000256" key="1">
    <source>
        <dbReference type="ARBA" id="ARBA00005189"/>
    </source>
</evidence>
<comment type="function">
    <text evidence="12">Catalyzes the formation of phosphatidylethanolamine (PtdEtn) from phosphatidylserine (PtdSer).</text>
</comment>
<dbReference type="RefSeq" id="WP_212921030.1">
    <property type="nucleotide sequence ID" value="NZ_BORP01000004.1"/>
</dbReference>
<dbReference type="Pfam" id="PF02666">
    <property type="entry name" value="PS_Dcarbxylase"/>
    <property type="match status" value="1"/>
</dbReference>
<feature type="active site" description="Schiff-base intermediate with substrate; via pyruvic acid; for decarboxylase activity" evidence="12">
    <location>
        <position position="226"/>
    </location>
</feature>
<reference evidence="13" key="1">
    <citation type="submission" date="2021-03" db="EMBL/GenBank/DDBJ databases">
        <title>Antimicrobial resistance genes in bacteria isolated from Japanese honey, and their potential for conferring macrolide and lincosamide resistance in the American foulbrood pathogen Paenibacillus larvae.</title>
        <authorList>
            <person name="Okamoto M."/>
            <person name="Kumagai M."/>
            <person name="Kanamori H."/>
            <person name="Takamatsu D."/>
        </authorList>
    </citation>
    <scope>NUCLEOTIDE SEQUENCE</scope>
    <source>
        <strain evidence="13">J43TS3</strain>
    </source>
</reference>
<evidence type="ECO:0000256" key="2">
    <source>
        <dbReference type="ARBA" id="ARBA00022475"/>
    </source>
</evidence>
<evidence type="ECO:0000256" key="8">
    <source>
        <dbReference type="ARBA" id="ARBA00023209"/>
    </source>
</evidence>
<dbReference type="GO" id="GO:0004609">
    <property type="term" value="F:phosphatidylserine decarboxylase activity"/>
    <property type="evidence" value="ECO:0007669"/>
    <property type="project" value="UniProtKB-UniRule"/>
</dbReference>
<evidence type="ECO:0000256" key="11">
    <source>
        <dbReference type="ARBA" id="ARBA00023317"/>
    </source>
</evidence>
<dbReference type="InterPro" id="IPR033178">
    <property type="entry name" value="PSD_type1_pro"/>
</dbReference>
<evidence type="ECO:0000256" key="6">
    <source>
        <dbReference type="ARBA" id="ARBA00023136"/>
    </source>
</evidence>
<organism evidence="13 14">
    <name type="scientific">Ornithinibacillus bavariensis</name>
    <dbReference type="NCBI Taxonomy" id="545502"/>
    <lineage>
        <taxon>Bacteria</taxon>
        <taxon>Bacillati</taxon>
        <taxon>Bacillota</taxon>
        <taxon>Bacilli</taxon>
        <taxon>Bacillales</taxon>
        <taxon>Bacillaceae</taxon>
        <taxon>Ornithinibacillus</taxon>
    </lineage>
</organism>
<protein>
    <recommendedName>
        <fullName evidence="12">Phosphatidylserine decarboxylase proenzyme</fullName>
        <ecNumber evidence="12">4.1.1.65</ecNumber>
    </recommendedName>
    <component>
        <recommendedName>
            <fullName evidence="12">Phosphatidylserine decarboxylase alpha chain</fullName>
        </recommendedName>
    </component>
    <component>
        <recommendedName>
            <fullName evidence="12">Phosphatidylserine decarboxylase beta chain</fullName>
        </recommendedName>
    </component>
</protein>
<dbReference type="PANTHER" id="PTHR10067:SF6">
    <property type="entry name" value="PHOSPHATIDYLSERINE DECARBOXYLASE PROENZYME, MITOCHONDRIAL"/>
    <property type="match status" value="1"/>
</dbReference>
<keyword evidence="6 12" id="KW-0472">Membrane</keyword>
<dbReference type="HAMAP" id="MF_00662">
    <property type="entry name" value="PS_decarb_PSD_B_type1"/>
    <property type="match status" value="1"/>
</dbReference>
<dbReference type="InterPro" id="IPR003817">
    <property type="entry name" value="PS_Dcarbxylase"/>
</dbReference>
<keyword evidence="11 12" id="KW-0670">Pyruvate</keyword>
<proteinExistence type="inferred from homology"/>
<dbReference type="GO" id="GO:0006646">
    <property type="term" value="P:phosphatidylethanolamine biosynthetic process"/>
    <property type="evidence" value="ECO:0007669"/>
    <property type="project" value="UniProtKB-UniRule"/>
</dbReference>
<comment type="PTM">
    <text evidence="12">Is synthesized initially as an inactive proenzyme. Formation of the active enzyme involves a self-maturation process in which the active site pyruvoyl group is generated from an internal serine residue via an autocatalytic post-translational modification. Two non-identical subunits are generated from the proenzyme in this reaction, and the pyruvate is formed at the N-terminus of the alpha chain, which is derived from the carboxyl end of the proenzyme. The autoendoproteolytic cleavage occurs by a canonical serine protease mechanism, in which the side chain hydroxyl group of the serine supplies its oxygen atom to form the C-terminus of the beta chain, while the remainder of the serine residue undergoes an oxidative deamination to produce ammonia and the pyruvoyl prosthetic group on the alpha chain. During this reaction, the Ser that is part of the protease active site of the proenzyme becomes the pyruvoyl prosthetic group, which constitutes an essential element of the active site of the mature decarboxylase.</text>
</comment>
<keyword evidence="4 12" id="KW-0210">Decarboxylase</keyword>
<dbReference type="EC" id="4.1.1.65" evidence="12"/>
<comment type="cofactor">
    <cofactor evidence="12">
        <name>pyruvate</name>
        <dbReference type="ChEBI" id="CHEBI:15361"/>
    </cofactor>
    <text evidence="12">Binds 1 pyruvoyl group covalently per subunit.</text>
</comment>
<keyword evidence="2 12" id="KW-1003">Cell membrane</keyword>
<gene>
    <name evidence="12 13" type="primary">psd</name>
    <name evidence="13" type="ORF">J43TS3_21560</name>
</gene>
<comment type="pathway">
    <text evidence="1">Lipid metabolism.</text>
</comment>
<dbReference type="PANTHER" id="PTHR10067">
    <property type="entry name" value="PHOSPHATIDYLSERINE DECARBOXYLASE"/>
    <property type="match status" value="1"/>
</dbReference>
<dbReference type="Proteomes" id="UP000676917">
    <property type="component" value="Unassembled WGS sequence"/>
</dbReference>
<dbReference type="GO" id="GO:0005886">
    <property type="term" value="C:plasma membrane"/>
    <property type="evidence" value="ECO:0007669"/>
    <property type="project" value="UniProtKB-SubCell"/>
</dbReference>
<feature type="modified residue" description="Pyruvic acid (Ser); by autocatalysis" evidence="12">
    <location>
        <position position="226"/>
    </location>
</feature>
<dbReference type="AlphaFoldDB" id="A0A919XBC3"/>
<evidence type="ECO:0000256" key="4">
    <source>
        <dbReference type="ARBA" id="ARBA00022793"/>
    </source>
</evidence>
<keyword evidence="8 12" id="KW-0594">Phospholipid biosynthesis</keyword>
<evidence type="ECO:0000256" key="10">
    <source>
        <dbReference type="ARBA" id="ARBA00023264"/>
    </source>
</evidence>
<evidence type="ECO:0000256" key="12">
    <source>
        <dbReference type="HAMAP-Rule" id="MF_00662"/>
    </source>
</evidence>
<comment type="pathway">
    <text evidence="12">Phospholipid metabolism; phosphatidylethanolamine biosynthesis; phosphatidylethanolamine from CDP-diacylglycerol: step 2/2.</text>
</comment>
<comment type="subcellular location">
    <subcellularLocation>
        <location evidence="12">Cell membrane</location>
        <topology evidence="12">Peripheral membrane protein</topology>
    </subcellularLocation>
</comment>
<evidence type="ECO:0000313" key="13">
    <source>
        <dbReference type="EMBL" id="GIO27545.1"/>
    </source>
</evidence>
<feature type="active site" description="Charge relay system; for autoendoproteolytic cleavage activity" evidence="12">
    <location>
        <position position="142"/>
    </location>
</feature>
<feature type="chain" id="PRO_5038194513" description="Phosphatidylserine decarboxylase beta chain" evidence="12">
    <location>
        <begin position="1"/>
        <end position="225"/>
    </location>
</feature>
<keyword evidence="9 12" id="KW-0456">Lyase</keyword>
<keyword evidence="14" id="KW-1185">Reference proteome</keyword>
<name>A0A919XBC3_9BACI</name>